<name>A0A6N8EBX6_9GAMM</name>
<gene>
    <name evidence="1" type="ORF">GJ668_04715</name>
</gene>
<proteinExistence type="predicted"/>
<evidence type="ECO:0000313" key="1">
    <source>
        <dbReference type="EMBL" id="MTW20399.1"/>
    </source>
</evidence>
<protein>
    <submittedName>
        <fullName evidence="1">Uncharacterized protein</fullName>
    </submittedName>
</protein>
<organism evidence="1 2">
    <name type="scientific">Allochromatium palmeri</name>
    <dbReference type="NCBI Taxonomy" id="231048"/>
    <lineage>
        <taxon>Bacteria</taxon>
        <taxon>Pseudomonadati</taxon>
        <taxon>Pseudomonadota</taxon>
        <taxon>Gammaproteobacteria</taxon>
        <taxon>Chromatiales</taxon>
        <taxon>Chromatiaceae</taxon>
        <taxon>Allochromatium</taxon>
    </lineage>
</organism>
<evidence type="ECO:0000313" key="2">
    <source>
        <dbReference type="Proteomes" id="UP000434044"/>
    </source>
</evidence>
<comment type="caution">
    <text evidence="1">The sequence shown here is derived from an EMBL/GenBank/DDBJ whole genome shotgun (WGS) entry which is preliminary data.</text>
</comment>
<accession>A0A6N8EBX6</accession>
<dbReference type="Proteomes" id="UP000434044">
    <property type="component" value="Unassembled WGS sequence"/>
</dbReference>
<keyword evidence="2" id="KW-1185">Reference proteome</keyword>
<reference evidence="1 2" key="1">
    <citation type="submission" date="2019-11" db="EMBL/GenBank/DDBJ databases">
        <title>Whole-genome sequence of the anaerobic purple sulfur bacterium Allochromatium palmeri DSM 15591.</title>
        <authorList>
            <person name="Kyndt J.A."/>
            <person name="Meyer T.E."/>
        </authorList>
    </citation>
    <scope>NUCLEOTIDE SEQUENCE [LARGE SCALE GENOMIC DNA]</scope>
    <source>
        <strain evidence="1 2">DSM 15591</strain>
    </source>
</reference>
<dbReference type="RefSeq" id="WP_155448970.1">
    <property type="nucleotide sequence ID" value="NZ_WNKT01000006.1"/>
</dbReference>
<dbReference type="OrthoDB" id="9980736at2"/>
<dbReference type="EMBL" id="WNKT01000006">
    <property type="protein sequence ID" value="MTW20399.1"/>
    <property type="molecule type" value="Genomic_DNA"/>
</dbReference>
<dbReference type="AlphaFoldDB" id="A0A6N8EBX6"/>
<sequence>MNSNTPATTAYQTRLPLATVPVMDQDTLDQAGWSGLATPLVEPSTSEPEGIDAAGYTDLQSAMALAEQMRQLLDLYRALYGELYPPLYRRN</sequence>